<dbReference type="InterPro" id="IPR012340">
    <property type="entry name" value="NA-bd_OB-fold"/>
</dbReference>
<feature type="domain" description="Replication factor A C-terminal" evidence="1">
    <location>
        <begin position="254"/>
        <end position="372"/>
    </location>
</feature>
<accession>N1NG39</accession>
<dbReference type="Pfam" id="PF08646">
    <property type="entry name" value="Rep_fac-A_C"/>
    <property type="match status" value="1"/>
</dbReference>
<gene>
    <name evidence="2" type="ORF">ARAX_ADH068E04-008</name>
</gene>
<dbReference type="SUPFAM" id="SSF50249">
    <property type="entry name" value="Nucleic acid-binding proteins"/>
    <property type="match status" value="1"/>
</dbReference>
<protein>
    <submittedName>
        <fullName evidence="2">Putative single-stranded DNA binding protein</fullName>
    </submittedName>
</protein>
<proteinExistence type="predicted"/>
<dbReference type="EMBL" id="HF937576">
    <property type="protein sequence ID" value="CCW28853.1"/>
    <property type="molecule type" value="Genomic_DNA"/>
</dbReference>
<dbReference type="AlphaFoldDB" id="N1NG39"/>
<dbReference type="Gene3D" id="2.40.50.140">
    <property type="entry name" value="Nucleic acid-binding proteins"/>
    <property type="match status" value="1"/>
</dbReference>
<evidence type="ECO:0000313" key="2">
    <source>
        <dbReference type="EMBL" id="CCW28853.1"/>
    </source>
</evidence>
<reference evidence="2" key="2">
    <citation type="submission" date="2013-04" db="EMBL/GenBank/DDBJ databases">
        <authorList>
            <person name="Bertioli D."/>
        </authorList>
    </citation>
    <scope>NUCLEOTIDE SEQUENCE</scope>
</reference>
<reference evidence="2" key="1">
    <citation type="journal article" date="2013" name="Ann. Bot.">
        <title>The repetitive component of the A genome of peanut (Arachis hypogaea) and its role in remodelling intergenic sequence space since its evolutionary divergence from the B genome.</title>
        <authorList>
            <person name="Bertioli D.J."/>
            <person name="Vidigal B."/>
            <person name="Nielen S."/>
            <person name="Ratnaparkhe M.B."/>
            <person name="Lee T.H."/>
            <person name="Leal-Bertioli S.C."/>
            <person name="Kim C."/>
            <person name="Guimaraes P.M."/>
            <person name="Seijo G."/>
            <person name="Schwarzacher T."/>
            <person name="Paterson A.H."/>
            <person name="Heslop-Harrison P."/>
            <person name="Araujo A.C."/>
        </authorList>
    </citation>
    <scope>NUCLEOTIDE SEQUENCE</scope>
</reference>
<dbReference type="InterPro" id="IPR013955">
    <property type="entry name" value="Rep_factor-A_C"/>
</dbReference>
<sequence length="459" mass="52755">MEAEKGRKGEDAINELLTKLDPYFTVHPWCVTEGACCCSGSGGAARWPMLLPSKKKCHPFSRAGHESNIPMDEVAVVFPPKEVQRERIKEHVMYSMRNFITKINNGNVRKTAHKNKLNFYTKTEVEVLPIETFAFNPFKFCPFVELEANALMDGNLLFGLDLNGLIVTCKLHRRSCWKGRGYGDDYMHGHMLDIKCPKILLELYYAVHYRKHKIKYEINAGTVPICTIEEVFNMTQARFETSCWIVGNIVSLEVGKDDWSYTSCKTCAKKVLESKDRYWCDHCRHVRFKAMLSGDVLLRCYSKYRLQVIVTNRSGCTKFLLWNKEAEQMVEKAAKKIKELCKWKKGKLYPKYFDNIVDKRFLFKLNVTYKNINVMEGETNMLPLNDLGSYSVLNMYLIALQLKQVIIAMDMRQFLCPSDSSCETLAKRSSPDIGDGTTAEAGLRVLADTMVVKTFKPYK</sequence>
<evidence type="ECO:0000259" key="1">
    <source>
        <dbReference type="Pfam" id="PF08646"/>
    </source>
</evidence>
<name>N1NG39_ARADU</name>
<organism evidence="2">
    <name type="scientific">Arachis duranensis</name>
    <name type="common">Wild peanut</name>
    <dbReference type="NCBI Taxonomy" id="130453"/>
    <lineage>
        <taxon>Eukaryota</taxon>
        <taxon>Viridiplantae</taxon>
        <taxon>Streptophyta</taxon>
        <taxon>Embryophyta</taxon>
        <taxon>Tracheophyta</taxon>
        <taxon>Spermatophyta</taxon>
        <taxon>Magnoliopsida</taxon>
        <taxon>eudicotyledons</taxon>
        <taxon>Gunneridae</taxon>
        <taxon>Pentapetalae</taxon>
        <taxon>rosids</taxon>
        <taxon>fabids</taxon>
        <taxon>Fabales</taxon>
        <taxon>Fabaceae</taxon>
        <taxon>Papilionoideae</taxon>
        <taxon>50 kb inversion clade</taxon>
        <taxon>dalbergioids sensu lato</taxon>
        <taxon>Dalbergieae</taxon>
        <taxon>Pterocarpus clade</taxon>
        <taxon>Arachis</taxon>
    </lineage>
</organism>